<feature type="domain" description="Succinylglutamate desuccinylase/Aspartoacylase catalytic" evidence="5">
    <location>
        <begin position="96"/>
        <end position="216"/>
    </location>
</feature>
<keyword evidence="4" id="KW-0862">Zinc</keyword>
<organism evidence="6 7">
    <name type="scientific">Thalassiosira pseudonana</name>
    <name type="common">Marine diatom</name>
    <name type="synonym">Cyclotella nana</name>
    <dbReference type="NCBI Taxonomy" id="35128"/>
    <lineage>
        <taxon>Eukaryota</taxon>
        <taxon>Sar</taxon>
        <taxon>Stramenopiles</taxon>
        <taxon>Ochrophyta</taxon>
        <taxon>Bacillariophyta</taxon>
        <taxon>Coscinodiscophyceae</taxon>
        <taxon>Thalassiosirophycidae</taxon>
        <taxon>Thalassiosirales</taxon>
        <taxon>Thalassiosiraceae</taxon>
        <taxon>Thalassiosira</taxon>
    </lineage>
</organism>
<evidence type="ECO:0000313" key="7">
    <source>
        <dbReference type="Proteomes" id="UP000001449"/>
    </source>
</evidence>
<dbReference type="PaxDb" id="35128-Thaps269662"/>
<dbReference type="KEGG" id="tps:THAPSDRAFT_269662"/>
<evidence type="ECO:0000256" key="2">
    <source>
        <dbReference type="ARBA" id="ARBA00022723"/>
    </source>
</evidence>
<dbReference type="OMA" id="PQECNDA"/>
<protein>
    <recommendedName>
        <fullName evidence="5">Succinylglutamate desuccinylase/Aspartoacylase catalytic domain-containing protein</fullName>
    </recommendedName>
</protein>
<evidence type="ECO:0000256" key="3">
    <source>
        <dbReference type="ARBA" id="ARBA00022801"/>
    </source>
</evidence>
<dbReference type="Gene3D" id="3.40.630.10">
    <property type="entry name" value="Zn peptidases"/>
    <property type="match status" value="1"/>
</dbReference>
<gene>
    <name evidence="6" type="ORF">THAPSDRAFT_269662</name>
</gene>
<keyword evidence="2" id="KW-0479">Metal-binding</keyword>
<feature type="non-terminal residue" evidence="6">
    <location>
        <position position="350"/>
    </location>
</feature>
<proteinExistence type="predicted"/>
<name>B8CB35_THAPS</name>
<dbReference type="InParanoid" id="B8CB35"/>
<dbReference type="EMBL" id="CM000648">
    <property type="protein sequence ID" value="EED89060.1"/>
    <property type="molecule type" value="Genomic_DNA"/>
</dbReference>
<reference evidence="6 7" key="2">
    <citation type="journal article" date="2008" name="Nature">
        <title>The Phaeodactylum genome reveals the evolutionary history of diatom genomes.</title>
        <authorList>
            <person name="Bowler C."/>
            <person name="Allen A.E."/>
            <person name="Badger J.H."/>
            <person name="Grimwood J."/>
            <person name="Jabbari K."/>
            <person name="Kuo A."/>
            <person name="Maheswari U."/>
            <person name="Martens C."/>
            <person name="Maumus F."/>
            <person name="Otillar R.P."/>
            <person name="Rayko E."/>
            <person name="Salamov A."/>
            <person name="Vandepoele K."/>
            <person name="Beszteri B."/>
            <person name="Gruber A."/>
            <person name="Heijde M."/>
            <person name="Katinka M."/>
            <person name="Mock T."/>
            <person name="Valentin K."/>
            <person name="Verret F."/>
            <person name="Berges J.A."/>
            <person name="Brownlee C."/>
            <person name="Cadoret J.P."/>
            <person name="Chiovitti A."/>
            <person name="Choi C.J."/>
            <person name="Coesel S."/>
            <person name="De Martino A."/>
            <person name="Detter J.C."/>
            <person name="Durkin C."/>
            <person name="Falciatore A."/>
            <person name="Fournet J."/>
            <person name="Haruta M."/>
            <person name="Huysman M.J."/>
            <person name="Jenkins B.D."/>
            <person name="Jiroutova K."/>
            <person name="Jorgensen R.E."/>
            <person name="Joubert Y."/>
            <person name="Kaplan A."/>
            <person name="Kroger N."/>
            <person name="Kroth P.G."/>
            <person name="La Roche J."/>
            <person name="Lindquist E."/>
            <person name="Lommer M."/>
            <person name="Martin-Jezequel V."/>
            <person name="Lopez P.J."/>
            <person name="Lucas S."/>
            <person name="Mangogna M."/>
            <person name="McGinnis K."/>
            <person name="Medlin L.K."/>
            <person name="Montsant A."/>
            <person name="Oudot-Le Secq M.P."/>
            <person name="Napoli C."/>
            <person name="Obornik M."/>
            <person name="Parker M.S."/>
            <person name="Petit J.L."/>
            <person name="Porcel B.M."/>
            <person name="Poulsen N."/>
            <person name="Robison M."/>
            <person name="Rychlewski L."/>
            <person name="Rynearson T.A."/>
            <person name="Schmutz J."/>
            <person name="Shapiro H."/>
            <person name="Siaut M."/>
            <person name="Stanley M."/>
            <person name="Sussman M.R."/>
            <person name="Taylor A.R."/>
            <person name="Vardi A."/>
            <person name="von Dassow P."/>
            <person name="Vyverman W."/>
            <person name="Willis A."/>
            <person name="Wyrwicz L.S."/>
            <person name="Rokhsar D.S."/>
            <person name="Weissenbach J."/>
            <person name="Armbrust E.V."/>
            <person name="Green B.R."/>
            <person name="Van de Peer Y."/>
            <person name="Grigoriev I.V."/>
        </authorList>
    </citation>
    <scope>NUCLEOTIDE SEQUENCE [LARGE SCALE GENOMIC DNA]</scope>
    <source>
        <strain evidence="6 7">CCMP1335</strain>
    </source>
</reference>
<evidence type="ECO:0000313" key="6">
    <source>
        <dbReference type="EMBL" id="EED89060.1"/>
    </source>
</evidence>
<evidence type="ECO:0000256" key="1">
    <source>
        <dbReference type="ARBA" id="ARBA00001947"/>
    </source>
</evidence>
<accession>B8CB35</accession>
<dbReference type="Pfam" id="PF24827">
    <property type="entry name" value="AstE_AspA_cat"/>
    <property type="match status" value="1"/>
</dbReference>
<dbReference type="RefSeq" id="XP_002293324.1">
    <property type="nucleotide sequence ID" value="XM_002293288.1"/>
</dbReference>
<dbReference type="GO" id="GO:0016788">
    <property type="term" value="F:hydrolase activity, acting on ester bonds"/>
    <property type="evidence" value="ECO:0007669"/>
    <property type="project" value="InterPro"/>
</dbReference>
<dbReference type="GeneID" id="7452988"/>
<dbReference type="HOGENOM" id="CLU_079078_0_0_1"/>
<evidence type="ECO:0000259" key="5">
    <source>
        <dbReference type="Pfam" id="PF24827"/>
    </source>
</evidence>
<comment type="cofactor">
    <cofactor evidence="1">
        <name>Zn(2+)</name>
        <dbReference type="ChEBI" id="CHEBI:29105"/>
    </cofactor>
</comment>
<evidence type="ECO:0000256" key="4">
    <source>
        <dbReference type="ARBA" id="ARBA00022833"/>
    </source>
</evidence>
<dbReference type="SUPFAM" id="SSF53187">
    <property type="entry name" value="Zn-dependent exopeptidases"/>
    <property type="match status" value="1"/>
</dbReference>
<sequence length="350" mass="38435">MVKVQLNYPIGTRGQPWLDTEKQQWRDSRTVHRSYLTDVVNPLHELASDSSSSFPKDFEIVQYGTLGVEGGEDLPLFAVLPRGVFDADDAPSSNAKPTVLVTGGTHGYETSGIMGALDFLSSGKANKYLPFLNVVVVPCVSPWAYERVERWVATAVDPNRSFCRKSSEDGEDPLRTEESNKLMAFLDGLGATSGNERNFNSVQWLCHVDLHETTDSDYLEFRPAKAARDGISEYDDHIPDGFYLVGDTVGNHLDWYKAILQAVGRVTHIAPVDEDNTLSGYPAAAPGLILTPKKELCLCAGGAVPDAKYVLTTEVYPDSDRTSAEDCVNAQVEAVCASFDYLIENEIKTK</sequence>
<reference evidence="6 7" key="1">
    <citation type="journal article" date="2004" name="Science">
        <title>The genome of the diatom Thalassiosira pseudonana: ecology, evolution, and metabolism.</title>
        <authorList>
            <person name="Armbrust E.V."/>
            <person name="Berges J.A."/>
            <person name="Bowler C."/>
            <person name="Green B.R."/>
            <person name="Martinez D."/>
            <person name="Putnam N.H."/>
            <person name="Zhou S."/>
            <person name="Allen A.E."/>
            <person name="Apt K.E."/>
            <person name="Bechner M."/>
            <person name="Brzezinski M.A."/>
            <person name="Chaal B.K."/>
            <person name="Chiovitti A."/>
            <person name="Davis A.K."/>
            <person name="Demarest M.S."/>
            <person name="Detter J.C."/>
            <person name="Glavina T."/>
            <person name="Goodstein D."/>
            <person name="Hadi M.Z."/>
            <person name="Hellsten U."/>
            <person name="Hildebrand M."/>
            <person name="Jenkins B.D."/>
            <person name="Jurka J."/>
            <person name="Kapitonov V.V."/>
            <person name="Kroger N."/>
            <person name="Lau W.W."/>
            <person name="Lane T.W."/>
            <person name="Larimer F.W."/>
            <person name="Lippmeier J.C."/>
            <person name="Lucas S."/>
            <person name="Medina M."/>
            <person name="Montsant A."/>
            <person name="Obornik M."/>
            <person name="Parker M.S."/>
            <person name="Palenik B."/>
            <person name="Pazour G.J."/>
            <person name="Richardson P.M."/>
            <person name="Rynearson T.A."/>
            <person name="Saito M.A."/>
            <person name="Schwartz D.C."/>
            <person name="Thamatrakoln K."/>
            <person name="Valentin K."/>
            <person name="Vardi A."/>
            <person name="Wilkerson F.P."/>
            <person name="Rokhsar D.S."/>
        </authorList>
    </citation>
    <scope>NUCLEOTIDE SEQUENCE [LARGE SCALE GENOMIC DNA]</scope>
    <source>
        <strain evidence="6 7">CCMP1335</strain>
    </source>
</reference>
<dbReference type="AlphaFoldDB" id="B8CB35"/>
<keyword evidence="7" id="KW-1185">Reference proteome</keyword>
<keyword evidence="3" id="KW-0378">Hydrolase</keyword>
<dbReference type="GO" id="GO:0046872">
    <property type="term" value="F:metal ion binding"/>
    <property type="evidence" value="ECO:0007669"/>
    <property type="project" value="UniProtKB-KW"/>
</dbReference>
<dbReference type="Proteomes" id="UP000001449">
    <property type="component" value="Chromosome 13"/>
</dbReference>
<dbReference type="InterPro" id="IPR055438">
    <property type="entry name" value="AstE_AspA_cat"/>
</dbReference>